<dbReference type="Gene3D" id="3.40.50.11840">
    <property type="entry name" value="Diphthamide synthesis DPH1/DPH2 domain 1"/>
    <property type="match status" value="1"/>
</dbReference>
<proteinExistence type="inferred from homology"/>
<gene>
    <name evidence="14" type="ORF">UHOR_03294</name>
</gene>
<feature type="region of interest" description="Disordered" evidence="13">
    <location>
        <begin position="518"/>
        <end position="546"/>
    </location>
</feature>
<dbReference type="SFLD" id="SFLDF00408">
    <property type="entry name" value="Diphthamide_biosynthesis_famil"/>
    <property type="match status" value="1"/>
</dbReference>
<evidence type="ECO:0000256" key="2">
    <source>
        <dbReference type="ARBA" id="ARBA00005156"/>
    </source>
</evidence>
<dbReference type="PANTHER" id="PTHR10762:SF2">
    <property type="entry name" value="2-(3-AMINO-3-CARBOXYPROPYL)HISTIDINE SYNTHASE SUBUNIT 2"/>
    <property type="match status" value="1"/>
</dbReference>
<dbReference type="STRING" id="1128400.I2FNN3"/>
<keyword evidence="6" id="KW-0408">Iron</keyword>
<evidence type="ECO:0000256" key="12">
    <source>
        <dbReference type="ARBA" id="ARBA00080784"/>
    </source>
</evidence>
<dbReference type="InterPro" id="IPR042265">
    <property type="entry name" value="DPH1/DPH2_3"/>
</dbReference>
<comment type="caution">
    <text evidence="14">The sequence shown here is derived from an EMBL/GenBank/DDBJ whole genome shotgun (WGS) entry which is preliminary data.</text>
</comment>
<evidence type="ECO:0000256" key="3">
    <source>
        <dbReference type="ARBA" id="ARBA00006179"/>
    </source>
</evidence>
<dbReference type="SFLD" id="SFLDS00032">
    <property type="entry name" value="Radical_SAM_3-amino-3-carboxyp"/>
    <property type="match status" value="1"/>
</dbReference>
<organism evidence="14 15">
    <name type="scientific">Ustilago hordei</name>
    <name type="common">Barley covered smut fungus</name>
    <dbReference type="NCBI Taxonomy" id="120017"/>
    <lineage>
        <taxon>Eukaryota</taxon>
        <taxon>Fungi</taxon>
        <taxon>Dikarya</taxon>
        <taxon>Basidiomycota</taxon>
        <taxon>Ustilaginomycotina</taxon>
        <taxon>Ustilaginomycetes</taxon>
        <taxon>Ustilaginales</taxon>
        <taxon>Ustilaginaceae</taxon>
        <taxon>Ustilago</taxon>
    </lineage>
</organism>
<comment type="cofactor">
    <cofactor evidence="1">
        <name>[4Fe-4S] cluster</name>
        <dbReference type="ChEBI" id="CHEBI:49883"/>
    </cofactor>
</comment>
<dbReference type="HOGENOM" id="CLU_015210_1_0_1"/>
<protein>
    <recommendedName>
        <fullName evidence="4">2-(3-amino-3-carboxypropyl)histidine synthase subunit 2</fullName>
    </recommendedName>
    <alternativeName>
        <fullName evidence="8">Diphthamide biosynthesis protein 2</fullName>
    </alternativeName>
    <alternativeName>
        <fullName evidence="9">Diphtheria toxin resistance protein 2</fullName>
    </alternativeName>
    <alternativeName>
        <fullName evidence="12">S-adenosyl-L-methionine:L-histidine 3-amino-3-carboxypropyltransferase 2</fullName>
    </alternativeName>
</protein>
<dbReference type="eggNOG" id="KOG2648">
    <property type="taxonomic scope" value="Eukaryota"/>
</dbReference>
<evidence type="ECO:0000313" key="15">
    <source>
        <dbReference type="Proteomes" id="UP000006174"/>
    </source>
</evidence>
<comment type="pathway">
    <text evidence="2">Protein modification; peptidyl-diphthamide biosynthesis.</text>
</comment>
<dbReference type="FunFam" id="3.40.50.11860:FF:000001">
    <property type="entry name" value="2-(3-amino-3-carboxypropyl)histidine synthase subunit 2"/>
    <property type="match status" value="1"/>
</dbReference>
<comment type="function">
    <text evidence="11">Required for the first step of diphthamide biosynthesis, a post-translational modification of histidine which occurs in elongation factor 2. DPH1 and DPH2 transfer a 3-amino-3-carboxypropyl (ACP) group from S-adenosyl-L-methionine (SAM) to a histidine residue, the reaction is assisted by a reduction system comprising DPH3 and a NADH-dependent reductase, predominantly CBR1. Facilitates the reduction of the catalytic iron-sulfur cluster found in the DPH1 subunit.</text>
</comment>
<evidence type="ECO:0000256" key="10">
    <source>
        <dbReference type="ARBA" id="ARBA00034128"/>
    </source>
</evidence>
<evidence type="ECO:0000256" key="8">
    <source>
        <dbReference type="ARBA" id="ARBA00032573"/>
    </source>
</evidence>
<dbReference type="OrthoDB" id="449241at2759"/>
<evidence type="ECO:0000256" key="6">
    <source>
        <dbReference type="ARBA" id="ARBA00023004"/>
    </source>
</evidence>
<dbReference type="GO" id="GO:0046872">
    <property type="term" value="F:metal ion binding"/>
    <property type="evidence" value="ECO:0007669"/>
    <property type="project" value="UniProtKB-KW"/>
</dbReference>
<evidence type="ECO:0000256" key="9">
    <source>
        <dbReference type="ARBA" id="ARBA00032791"/>
    </source>
</evidence>
<feature type="region of interest" description="Disordered" evidence="13">
    <location>
        <begin position="289"/>
        <end position="321"/>
    </location>
</feature>
<evidence type="ECO:0000256" key="5">
    <source>
        <dbReference type="ARBA" id="ARBA00022723"/>
    </source>
</evidence>
<dbReference type="Gene3D" id="3.40.50.11860">
    <property type="entry name" value="Diphthamide synthesis DPH1/DPH2 domain 3"/>
    <property type="match status" value="1"/>
</dbReference>
<comment type="subunit">
    <text evidence="10">Component of the 2-(3-amino-3-carboxypropyl)histidine synthase complex composed of DPH1, DPH2, DPH3 and a NADH-dependent reductase, predominantly CBR1.</text>
</comment>
<dbReference type="InterPro" id="IPR016435">
    <property type="entry name" value="DPH1/DPH2"/>
</dbReference>
<feature type="compositionally biased region" description="Basic and acidic residues" evidence="13">
    <location>
        <begin position="296"/>
        <end position="307"/>
    </location>
</feature>
<dbReference type="Proteomes" id="UP000006174">
    <property type="component" value="Unassembled WGS sequence"/>
</dbReference>
<dbReference type="GO" id="GO:0051536">
    <property type="term" value="F:iron-sulfur cluster binding"/>
    <property type="evidence" value="ECO:0007669"/>
    <property type="project" value="UniProtKB-KW"/>
</dbReference>
<keyword evidence="15" id="KW-1185">Reference proteome</keyword>
<dbReference type="GO" id="GO:0090560">
    <property type="term" value="F:2-(3-amino-3-carboxypropyl)histidine synthase activity"/>
    <property type="evidence" value="ECO:0007669"/>
    <property type="project" value="InterPro"/>
</dbReference>
<evidence type="ECO:0000313" key="14">
    <source>
        <dbReference type="EMBL" id="CCF48526.1"/>
    </source>
</evidence>
<evidence type="ECO:0000256" key="4">
    <source>
        <dbReference type="ARBA" id="ARBA00021914"/>
    </source>
</evidence>
<evidence type="ECO:0000256" key="13">
    <source>
        <dbReference type="SAM" id="MobiDB-lite"/>
    </source>
</evidence>
<evidence type="ECO:0000256" key="11">
    <source>
        <dbReference type="ARBA" id="ARBA00054092"/>
    </source>
</evidence>
<reference evidence="14 15" key="1">
    <citation type="journal article" date="2012" name="Plant Cell">
        <title>Genome comparison of barley and maize smut fungi reveals targeted loss of RNA silencing components and species-specific presence of transposable elements.</title>
        <authorList>
            <person name="Laurie J.D."/>
            <person name="Ali S."/>
            <person name="Linning R."/>
            <person name="Mannhaupt G."/>
            <person name="Wong P."/>
            <person name="Gueldener U."/>
            <person name="Muensterkoetter M."/>
            <person name="Moore R."/>
            <person name="Kahmann R."/>
            <person name="Bakkeren G."/>
            <person name="Schirawski J."/>
        </authorList>
    </citation>
    <scope>NUCLEOTIDE SEQUENCE [LARGE SCALE GENOMIC DNA]</scope>
    <source>
        <strain evidence="15">Uh4875-4</strain>
    </source>
</reference>
<evidence type="ECO:0000256" key="1">
    <source>
        <dbReference type="ARBA" id="ARBA00001966"/>
    </source>
</evidence>
<dbReference type="Pfam" id="PF01866">
    <property type="entry name" value="Diphthamide_syn"/>
    <property type="match status" value="2"/>
</dbReference>
<evidence type="ECO:0000256" key="7">
    <source>
        <dbReference type="ARBA" id="ARBA00023014"/>
    </source>
</evidence>
<dbReference type="SFLD" id="SFLDG01121">
    <property type="entry name" value="Diphthamide_biosynthesis"/>
    <property type="match status" value="1"/>
</dbReference>
<dbReference type="InterPro" id="IPR042263">
    <property type="entry name" value="DPH1/DPH2_1"/>
</dbReference>
<keyword evidence="5" id="KW-0479">Metal-binding</keyword>
<dbReference type="PANTHER" id="PTHR10762">
    <property type="entry name" value="DIPHTHAMIDE BIOSYNTHESIS PROTEIN"/>
    <property type="match status" value="1"/>
</dbReference>
<dbReference type="EMBL" id="CAGI01000135">
    <property type="protein sequence ID" value="CCF48526.1"/>
    <property type="molecule type" value="Genomic_DNA"/>
</dbReference>
<comment type="similarity">
    <text evidence="3">Belongs to the DPH1/DPH2 family. DPH2 subfamily.</text>
</comment>
<name>I2FNN3_USTHO</name>
<dbReference type="NCBIfam" id="TIGR00322">
    <property type="entry name" value="diphth2_R"/>
    <property type="match status" value="2"/>
</dbReference>
<feature type="compositionally biased region" description="Basic and acidic residues" evidence="13">
    <location>
        <begin position="637"/>
        <end position="657"/>
    </location>
</feature>
<feature type="region of interest" description="Disordered" evidence="13">
    <location>
        <begin position="631"/>
        <end position="657"/>
    </location>
</feature>
<dbReference type="AlphaFoldDB" id="I2FNN3"/>
<keyword evidence="7" id="KW-0411">Iron-sulfur</keyword>
<dbReference type="FunFam" id="3.40.50.11840:FF:000002">
    <property type="entry name" value="2-(3-amino-3-carboxypropyl)histidine synthase subunit 2"/>
    <property type="match status" value="1"/>
</dbReference>
<accession>I2FNN3</accession>
<dbReference type="OMA" id="QIWNENH"/>
<feature type="compositionally biased region" description="Acidic residues" evidence="13">
    <location>
        <begin position="531"/>
        <end position="541"/>
    </location>
</feature>
<feature type="compositionally biased region" description="Basic and acidic residues" evidence="13">
    <location>
        <begin position="518"/>
        <end position="530"/>
    </location>
</feature>
<dbReference type="GO" id="GO:0017183">
    <property type="term" value="P:protein histidyl modification to diphthamide"/>
    <property type="evidence" value="ECO:0007669"/>
    <property type="project" value="UniProtKB-UniPathway"/>
</dbReference>
<sequence>MAAFSTTDEAVLTAPLELNPLAQSATASSSGRSIYHVYDILSTAAKIRSGRFRRVALQFPDEALIDSVPVYWALKKELRTLYSTEEAPTSASTSKANTALPEFYILADTSYGGCCVDEVAAKHVDADLVVHYGHACLSATARLPVIYVFTKQPLEDVKGAARSLAEQAKQQVERNENIKALVLTYDVSWDHVVEEVYQATKHALQEQGVQLPLVRTHVDFKRNYDEKLVNGESAAPDASAQEAACCGGSNGTCSTSAQPTSSCCGGGSCSSNSSSCAKATSTSASATILSTPASSTKHEDIVSERGSRPLGPSRSATLPPGVSSSQCAYLYLGPESLSLTNLLLTLGTSTPLVSYNPITSTARVETGSTNRLLMKRYASVLKARDASVVGLLVGTLGVHSYLPLLKYLRNLLTGKKSGRKVYTISVGKLNPAKLANFQEIDVFVLVACPENTLVDSKEFYKPIVTPFEMELAVKAAERMERGEEGVDWTGKYVLDLENLVPSDFDQEELVKKAQKLDIHGSAEAEGQREDEAGEEEEEEKEEDGRPHFSLISGTYVRRRKFNNNSNTATAPAVQGWTEQALQLSNTAANGEDLVVLRNPTTGELTTVLETASIAHLNKRGWKGLEQRLGMDEPSELEEGREGIAKGYKDAGGEGHIM</sequence>
<dbReference type="UniPathway" id="UPA00559"/>